<evidence type="ECO:0000259" key="6">
    <source>
        <dbReference type="PROSITE" id="PS50011"/>
    </source>
</evidence>
<dbReference type="PROSITE" id="PS00107">
    <property type="entry name" value="PROTEIN_KINASE_ATP"/>
    <property type="match status" value="1"/>
</dbReference>
<comment type="caution">
    <text evidence="7">The sequence shown here is derived from an EMBL/GenBank/DDBJ whole genome shotgun (WGS) entry which is preliminary data.</text>
</comment>
<dbReference type="PANTHER" id="PTHR44329">
    <property type="entry name" value="SERINE/THREONINE-PROTEIN KINASE TNNI3K-RELATED"/>
    <property type="match status" value="1"/>
</dbReference>
<dbReference type="OrthoDB" id="1668230at2759"/>
<sequence>MAFSSSLKKHLHLGKSPEHTSASSSAVDSSSDVNTKMLHRHSSSPSSVTSAPDISLTPPSPYRFFGDPRPSSKSRGDINIPSGGISRGRGGEKTSPPSSRDASVDSHASTDTTHSSISWHKIFSPRSWHPLSPSKKPETPIPKEQTDSYLRTKARVQLAVKCIEEIAQLSIKILAETGELIPVPGLAIVASLLSSIWESLDEVGSNRLACLRLAARSADFLISIREEVDEMKRAITVELDQPLRRLETAFDSIRDLMIALRDQPFWRRWVARDEIQQEIDRCHELLNDCLHMFSISLLTRIFKKVSSSSAEGGLFSGSKDANTPAGLEPISGDGMGNLLEFSSSPPLADDLALMDAERIREYLRAFQEHQNEVDRAADIHDLRNLLSAALNAPNDTDMQKVLQVAGKDMPKAIRSLLAALEGHKPDWRPVQNSVEYQVKSLPHTRAFTWPLDNKQEGVLDSERIESDITRLADRNDMDLPSLTLSKNDITFQELIGRGFFSNVFKGSWRHRIVAIKVLERATERDVFVSEIKAWKSLSHPNILRIYGASVPGQDPPRFLISPYMKNGSLTEYLKRAEWAGSISMETSIVSGVMGDSSAPDLLRFMLEIAQGMEYMHVSDFVHGDLKGANILLDDDLHCVLADFGHSKHLSQISYTDPKHAHGLRWQSPELMSGRSLISKANDVYAFSITCVEIVTFGSLPWPLLPDDVVKVTVLERKGRPTFPPRLVDRLGIRHMLRQCWDDEFNMRPSFSQIVNELEALMSRMASYQPSSPSPPHHPTALPKIYSDPEVMIGSESSDIYYPQVPQAFPGPSRSNTIRPSDKH</sequence>
<dbReference type="PROSITE" id="PS00108">
    <property type="entry name" value="PROTEIN_KINASE_ST"/>
    <property type="match status" value="1"/>
</dbReference>
<evidence type="ECO:0000313" key="8">
    <source>
        <dbReference type="Proteomes" id="UP000518752"/>
    </source>
</evidence>
<dbReference type="InterPro" id="IPR011009">
    <property type="entry name" value="Kinase-like_dom_sf"/>
</dbReference>
<keyword evidence="1" id="KW-0808">Transferase</keyword>
<feature type="compositionally biased region" description="Polar residues" evidence="5">
    <location>
        <begin position="812"/>
        <end position="823"/>
    </location>
</feature>
<keyword evidence="8" id="KW-1185">Reference proteome</keyword>
<feature type="binding site" evidence="4">
    <location>
        <position position="516"/>
    </location>
    <ligand>
        <name>ATP</name>
        <dbReference type="ChEBI" id="CHEBI:30616"/>
    </ligand>
</feature>
<organism evidence="7 8">
    <name type="scientific">Collybiopsis confluens</name>
    <dbReference type="NCBI Taxonomy" id="2823264"/>
    <lineage>
        <taxon>Eukaryota</taxon>
        <taxon>Fungi</taxon>
        <taxon>Dikarya</taxon>
        <taxon>Basidiomycota</taxon>
        <taxon>Agaricomycotina</taxon>
        <taxon>Agaricomycetes</taxon>
        <taxon>Agaricomycetidae</taxon>
        <taxon>Agaricales</taxon>
        <taxon>Marasmiineae</taxon>
        <taxon>Omphalotaceae</taxon>
        <taxon>Collybiopsis</taxon>
    </lineage>
</organism>
<name>A0A8H5HXB0_9AGAR</name>
<dbReference type="SMART" id="SM00220">
    <property type="entry name" value="S_TKc"/>
    <property type="match status" value="1"/>
</dbReference>
<dbReference type="CDD" id="cd21037">
    <property type="entry name" value="MLKL_NTD"/>
    <property type="match status" value="1"/>
</dbReference>
<feature type="domain" description="Protein kinase" evidence="6">
    <location>
        <begin position="489"/>
        <end position="761"/>
    </location>
</feature>
<evidence type="ECO:0000313" key="7">
    <source>
        <dbReference type="EMBL" id="KAF5391061.1"/>
    </source>
</evidence>
<keyword evidence="3 4" id="KW-0067">ATP-binding</keyword>
<protein>
    <recommendedName>
        <fullName evidence="6">Protein kinase domain-containing protein</fullName>
    </recommendedName>
</protein>
<dbReference type="PRINTS" id="PR00109">
    <property type="entry name" value="TYRKINASE"/>
</dbReference>
<accession>A0A8H5HXB0</accession>
<dbReference type="InterPro" id="IPR008271">
    <property type="entry name" value="Ser/Thr_kinase_AS"/>
</dbReference>
<feature type="compositionally biased region" description="Low complexity" evidence="5">
    <location>
        <begin position="43"/>
        <end position="55"/>
    </location>
</feature>
<keyword evidence="2 4" id="KW-0547">Nucleotide-binding</keyword>
<evidence type="ECO:0000256" key="1">
    <source>
        <dbReference type="ARBA" id="ARBA00022527"/>
    </source>
</evidence>
<dbReference type="GO" id="GO:0004674">
    <property type="term" value="F:protein serine/threonine kinase activity"/>
    <property type="evidence" value="ECO:0007669"/>
    <property type="project" value="UniProtKB-KW"/>
</dbReference>
<feature type="region of interest" description="Disordered" evidence="5">
    <location>
        <begin position="801"/>
        <end position="823"/>
    </location>
</feature>
<dbReference type="InterPro" id="IPR036537">
    <property type="entry name" value="Adaptor_Cbl_N_dom_sf"/>
</dbReference>
<dbReference type="GO" id="GO:0005524">
    <property type="term" value="F:ATP binding"/>
    <property type="evidence" value="ECO:0007669"/>
    <property type="project" value="UniProtKB-UniRule"/>
</dbReference>
<feature type="region of interest" description="Disordered" evidence="5">
    <location>
        <begin position="1"/>
        <end position="116"/>
    </location>
</feature>
<evidence type="ECO:0000256" key="4">
    <source>
        <dbReference type="PROSITE-ProRule" id="PRU10141"/>
    </source>
</evidence>
<dbReference type="InterPro" id="IPR051681">
    <property type="entry name" value="Ser/Thr_Kinases-Pseudokinases"/>
</dbReference>
<dbReference type="Gene3D" id="1.10.510.10">
    <property type="entry name" value="Transferase(Phosphotransferase) domain 1"/>
    <property type="match status" value="1"/>
</dbReference>
<dbReference type="InterPro" id="IPR000719">
    <property type="entry name" value="Prot_kinase_dom"/>
</dbReference>
<dbReference type="GO" id="GO:0007166">
    <property type="term" value="P:cell surface receptor signaling pathway"/>
    <property type="evidence" value="ECO:0007669"/>
    <property type="project" value="InterPro"/>
</dbReference>
<evidence type="ECO:0000256" key="3">
    <source>
        <dbReference type="ARBA" id="ARBA00022840"/>
    </source>
</evidence>
<feature type="compositionally biased region" description="Low complexity" evidence="5">
    <location>
        <begin position="21"/>
        <end position="33"/>
    </location>
</feature>
<feature type="compositionally biased region" description="Low complexity" evidence="5">
    <location>
        <begin position="105"/>
        <end position="116"/>
    </location>
</feature>
<dbReference type="InterPro" id="IPR059179">
    <property type="entry name" value="MLKL-like_MCAfunc"/>
</dbReference>
<reference evidence="7 8" key="1">
    <citation type="journal article" date="2020" name="ISME J.">
        <title>Uncovering the hidden diversity of litter-decomposition mechanisms in mushroom-forming fungi.</title>
        <authorList>
            <person name="Floudas D."/>
            <person name="Bentzer J."/>
            <person name="Ahren D."/>
            <person name="Johansson T."/>
            <person name="Persson P."/>
            <person name="Tunlid A."/>
        </authorList>
    </citation>
    <scope>NUCLEOTIDE SEQUENCE [LARGE SCALE GENOMIC DNA]</scope>
    <source>
        <strain evidence="7 8">CBS 406.79</strain>
    </source>
</reference>
<dbReference type="Pfam" id="PF07714">
    <property type="entry name" value="PK_Tyr_Ser-Thr"/>
    <property type="match status" value="1"/>
</dbReference>
<dbReference type="InterPro" id="IPR017441">
    <property type="entry name" value="Protein_kinase_ATP_BS"/>
</dbReference>
<evidence type="ECO:0000256" key="5">
    <source>
        <dbReference type="SAM" id="MobiDB-lite"/>
    </source>
</evidence>
<dbReference type="SUPFAM" id="SSF56112">
    <property type="entry name" value="Protein kinase-like (PK-like)"/>
    <property type="match status" value="1"/>
</dbReference>
<dbReference type="Gene3D" id="1.20.930.20">
    <property type="entry name" value="Adaptor protein Cbl, N-terminal domain"/>
    <property type="match status" value="1"/>
</dbReference>
<gene>
    <name evidence="7" type="ORF">D9757_003090</name>
</gene>
<keyword evidence="1" id="KW-0418">Kinase</keyword>
<dbReference type="Proteomes" id="UP000518752">
    <property type="component" value="Unassembled WGS sequence"/>
</dbReference>
<dbReference type="AlphaFoldDB" id="A0A8H5HXB0"/>
<dbReference type="EMBL" id="JAACJN010000011">
    <property type="protein sequence ID" value="KAF5391061.1"/>
    <property type="molecule type" value="Genomic_DNA"/>
</dbReference>
<keyword evidence="1" id="KW-0723">Serine/threonine-protein kinase</keyword>
<proteinExistence type="predicted"/>
<evidence type="ECO:0000256" key="2">
    <source>
        <dbReference type="ARBA" id="ARBA00022741"/>
    </source>
</evidence>
<dbReference type="PROSITE" id="PS50011">
    <property type="entry name" value="PROTEIN_KINASE_DOM"/>
    <property type="match status" value="1"/>
</dbReference>
<dbReference type="InterPro" id="IPR001245">
    <property type="entry name" value="Ser-Thr/Tyr_kinase_cat_dom"/>
</dbReference>